<reference evidence="1 2" key="1">
    <citation type="submission" date="2013-06" db="EMBL/GenBank/DDBJ databases">
        <title>Whole genome shotgun sequence of Bacillus selenatarsenatis SF-1.</title>
        <authorList>
            <person name="Kuroda M."/>
            <person name="Sei K."/>
            <person name="Yamashita M."/>
            <person name="Ike M."/>
        </authorList>
    </citation>
    <scope>NUCLEOTIDE SEQUENCE [LARGE SCALE GENOMIC DNA]</scope>
    <source>
        <strain evidence="1 2">SF-1</strain>
    </source>
</reference>
<keyword evidence="2" id="KW-1185">Reference proteome</keyword>
<sequence>MLGRLPIISPLSVSLSPYTTLFTKSINSGDVMGTFFTKRINASGKITEKISGNKINPNHT</sequence>
<gene>
    <name evidence="1" type="ORF">SAMD00020551_1610</name>
</gene>
<name>A0A0A8X5S3_MESS1</name>
<accession>A0A0A8X5S3</accession>
<organism evidence="1 2">
    <name type="scientific">Mesobacillus selenatarsenatis (strain DSM 18680 / JCM 14380 / FERM P-15431 / SF-1)</name>
    <dbReference type="NCBI Taxonomy" id="1321606"/>
    <lineage>
        <taxon>Bacteria</taxon>
        <taxon>Bacillati</taxon>
        <taxon>Bacillota</taxon>
        <taxon>Bacilli</taxon>
        <taxon>Bacillales</taxon>
        <taxon>Bacillaceae</taxon>
        <taxon>Mesobacillus</taxon>
    </lineage>
</organism>
<comment type="caution">
    <text evidence="1">The sequence shown here is derived from an EMBL/GenBank/DDBJ whole genome shotgun (WGS) entry which is preliminary data.</text>
</comment>
<proteinExistence type="predicted"/>
<dbReference type="Proteomes" id="UP000031014">
    <property type="component" value="Unassembled WGS sequence"/>
</dbReference>
<dbReference type="EMBL" id="BASE01000035">
    <property type="protein sequence ID" value="GAM13466.1"/>
    <property type="molecule type" value="Genomic_DNA"/>
</dbReference>
<evidence type="ECO:0000313" key="1">
    <source>
        <dbReference type="EMBL" id="GAM13466.1"/>
    </source>
</evidence>
<protein>
    <submittedName>
        <fullName evidence="1">Uncharacterized protein</fullName>
    </submittedName>
</protein>
<dbReference type="AlphaFoldDB" id="A0A0A8X5S3"/>
<evidence type="ECO:0000313" key="2">
    <source>
        <dbReference type="Proteomes" id="UP000031014"/>
    </source>
</evidence>